<evidence type="ECO:0000313" key="1">
    <source>
        <dbReference type="EMBL" id="GAA4398140.1"/>
    </source>
</evidence>
<reference evidence="2" key="1">
    <citation type="journal article" date="2019" name="Int. J. Syst. Evol. Microbiol.">
        <title>The Global Catalogue of Microorganisms (GCM) 10K type strain sequencing project: providing services to taxonomists for standard genome sequencing and annotation.</title>
        <authorList>
            <consortium name="The Broad Institute Genomics Platform"/>
            <consortium name="The Broad Institute Genome Sequencing Center for Infectious Disease"/>
            <person name="Wu L."/>
            <person name="Ma J."/>
        </authorList>
    </citation>
    <scope>NUCLEOTIDE SEQUENCE [LARGE SCALE GENOMIC DNA]</scope>
    <source>
        <strain evidence="2">JCM 17925</strain>
    </source>
</reference>
<accession>A0ABP8JZU0</accession>
<name>A0ABP8JZU0_9BACT</name>
<dbReference type="Proteomes" id="UP001500936">
    <property type="component" value="Unassembled WGS sequence"/>
</dbReference>
<keyword evidence="2" id="KW-1185">Reference proteome</keyword>
<evidence type="ECO:0000313" key="2">
    <source>
        <dbReference type="Proteomes" id="UP001500936"/>
    </source>
</evidence>
<comment type="caution">
    <text evidence="1">The sequence shown here is derived from an EMBL/GenBank/DDBJ whole genome shotgun (WGS) entry which is preliminary data.</text>
</comment>
<sequence>MGEIERVEEGELTSPGAFTSFPEALSYIRRIQEDVDDTFCIVSRQEGVFEVVPFLEGLYLISQSGYRLIFAY</sequence>
<proteinExistence type="predicted"/>
<organism evidence="1 2">
    <name type="scientific">Nibrella viscosa</name>
    <dbReference type="NCBI Taxonomy" id="1084524"/>
    <lineage>
        <taxon>Bacteria</taxon>
        <taxon>Pseudomonadati</taxon>
        <taxon>Bacteroidota</taxon>
        <taxon>Cytophagia</taxon>
        <taxon>Cytophagales</taxon>
        <taxon>Spirosomataceae</taxon>
        <taxon>Nibrella</taxon>
    </lineage>
</organism>
<gene>
    <name evidence="1" type="ORF">GCM10023187_08440</name>
</gene>
<dbReference type="EMBL" id="BAABHB010000001">
    <property type="protein sequence ID" value="GAA4398140.1"/>
    <property type="molecule type" value="Genomic_DNA"/>
</dbReference>
<protein>
    <submittedName>
        <fullName evidence="1">Uncharacterized protein</fullName>
    </submittedName>
</protein>
<dbReference type="RefSeq" id="WP_345264263.1">
    <property type="nucleotide sequence ID" value="NZ_BAABHB010000001.1"/>
</dbReference>